<proteinExistence type="predicted"/>
<organism evidence="3">
    <name type="scientific">Fagus sylvatica</name>
    <name type="common">Beechnut</name>
    <dbReference type="NCBI Taxonomy" id="28930"/>
    <lineage>
        <taxon>Eukaryota</taxon>
        <taxon>Viridiplantae</taxon>
        <taxon>Streptophyta</taxon>
        <taxon>Embryophyta</taxon>
        <taxon>Tracheophyta</taxon>
        <taxon>Spermatophyta</taxon>
        <taxon>Magnoliopsida</taxon>
        <taxon>eudicotyledons</taxon>
        <taxon>Gunneridae</taxon>
        <taxon>Pentapetalae</taxon>
        <taxon>rosids</taxon>
        <taxon>fabids</taxon>
        <taxon>Fagales</taxon>
        <taxon>Fagaceae</taxon>
        <taxon>Fagus</taxon>
    </lineage>
</organism>
<feature type="coiled-coil region" evidence="1">
    <location>
        <begin position="133"/>
        <end position="174"/>
    </location>
</feature>
<evidence type="ECO:0000256" key="1">
    <source>
        <dbReference type="SAM" id="Coils"/>
    </source>
</evidence>
<protein>
    <submittedName>
        <fullName evidence="3">Uncharacterized protein</fullName>
    </submittedName>
</protein>
<feature type="region of interest" description="Disordered" evidence="2">
    <location>
        <begin position="1"/>
        <end position="29"/>
    </location>
</feature>
<keyword evidence="1" id="KW-0175">Coiled coil</keyword>
<dbReference type="AlphaFoldDB" id="A0A2N9FIJ1"/>
<dbReference type="EMBL" id="OIVN01000870">
    <property type="protein sequence ID" value="SPC86699.1"/>
    <property type="molecule type" value="Genomic_DNA"/>
</dbReference>
<evidence type="ECO:0000256" key="2">
    <source>
        <dbReference type="SAM" id="MobiDB-lite"/>
    </source>
</evidence>
<sequence>MQLETSRSEKERKKMDQERKKMEEEREKIKEEKREIDIWMFKYKLPGEMKSQISQKHPYFLSPSGPVKVTDSVMLNGVTATSVAAGFCTPEDGKVLAGRTNPQIINDSMTLTIQCVASVSNMGRRLHVRNHEVRALRSQVTILQRLLKESKKKVGEVKEENKRLKALVDSYADNLVIWSTEQSKTTVKL</sequence>
<gene>
    <name evidence="3" type="ORF">FSB_LOCUS14581</name>
</gene>
<evidence type="ECO:0000313" key="3">
    <source>
        <dbReference type="EMBL" id="SPC86699.1"/>
    </source>
</evidence>
<accession>A0A2N9FIJ1</accession>
<reference evidence="3" key="1">
    <citation type="submission" date="2018-02" db="EMBL/GenBank/DDBJ databases">
        <authorList>
            <person name="Cohen D.B."/>
            <person name="Kent A.D."/>
        </authorList>
    </citation>
    <scope>NUCLEOTIDE SEQUENCE</scope>
</reference>
<name>A0A2N9FIJ1_FAGSY</name>